<feature type="region of interest" description="Disordered" evidence="1">
    <location>
        <begin position="39"/>
        <end position="135"/>
    </location>
</feature>
<dbReference type="WBParaSite" id="nRc.2.0.1.t45648-RA">
    <property type="protein sequence ID" value="nRc.2.0.1.t45648-RA"/>
    <property type="gene ID" value="nRc.2.0.1.g45648"/>
</dbReference>
<dbReference type="Proteomes" id="UP000887565">
    <property type="component" value="Unplaced"/>
</dbReference>
<dbReference type="AlphaFoldDB" id="A0A915L559"/>
<name>A0A915L559_ROMCU</name>
<sequence>PTLPTIPPKLQSDRFLENVVSQALSKEYILGTELTSQDVYGQEATTPGREPAEPQITLTQPKPEATKDTEEAEQLTKSTARAKQSEDSDYVVEIEDEVSSTSDEEVTTEQRPPRISHPQIQTTIAKSPLMEIEAI</sequence>
<protein>
    <submittedName>
        <fullName evidence="3">Uncharacterized protein</fullName>
    </submittedName>
</protein>
<evidence type="ECO:0000313" key="3">
    <source>
        <dbReference type="WBParaSite" id="nRc.2.0.1.t45648-RA"/>
    </source>
</evidence>
<evidence type="ECO:0000256" key="1">
    <source>
        <dbReference type="SAM" id="MobiDB-lite"/>
    </source>
</evidence>
<accession>A0A915L559</accession>
<evidence type="ECO:0000313" key="2">
    <source>
        <dbReference type="Proteomes" id="UP000887565"/>
    </source>
</evidence>
<feature type="compositionally biased region" description="Acidic residues" evidence="1">
    <location>
        <begin position="87"/>
        <end position="107"/>
    </location>
</feature>
<organism evidence="2 3">
    <name type="scientific">Romanomermis culicivorax</name>
    <name type="common">Nematode worm</name>
    <dbReference type="NCBI Taxonomy" id="13658"/>
    <lineage>
        <taxon>Eukaryota</taxon>
        <taxon>Metazoa</taxon>
        <taxon>Ecdysozoa</taxon>
        <taxon>Nematoda</taxon>
        <taxon>Enoplea</taxon>
        <taxon>Dorylaimia</taxon>
        <taxon>Mermithida</taxon>
        <taxon>Mermithoidea</taxon>
        <taxon>Mermithidae</taxon>
        <taxon>Romanomermis</taxon>
    </lineage>
</organism>
<reference evidence="3" key="1">
    <citation type="submission" date="2022-11" db="UniProtKB">
        <authorList>
            <consortium name="WormBaseParasite"/>
        </authorList>
    </citation>
    <scope>IDENTIFICATION</scope>
</reference>
<keyword evidence="2" id="KW-1185">Reference proteome</keyword>
<proteinExistence type="predicted"/>